<evidence type="ECO:0000313" key="3">
    <source>
        <dbReference type="Proteomes" id="UP000664940"/>
    </source>
</evidence>
<reference evidence="2 3" key="1">
    <citation type="journal article" date="2020" name="Nature">
        <title>Six reference-quality genomes reveal evolution of bat adaptations.</title>
        <authorList>
            <person name="Jebb D."/>
            <person name="Huang Z."/>
            <person name="Pippel M."/>
            <person name="Hughes G.M."/>
            <person name="Lavrichenko K."/>
            <person name="Devanna P."/>
            <person name="Winkler S."/>
            <person name="Jermiin L.S."/>
            <person name="Skirmuntt E.C."/>
            <person name="Katzourakis A."/>
            <person name="Burkitt-Gray L."/>
            <person name="Ray D.A."/>
            <person name="Sullivan K.A.M."/>
            <person name="Roscito J.G."/>
            <person name="Kirilenko B.M."/>
            <person name="Davalos L.M."/>
            <person name="Corthals A.P."/>
            <person name="Power M.L."/>
            <person name="Jones G."/>
            <person name="Ransome R.D."/>
            <person name="Dechmann D.K.N."/>
            <person name="Locatelli A.G."/>
            <person name="Puechmaille S.J."/>
            <person name="Fedrigo O."/>
            <person name="Jarvis E.D."/>
            <person name="Hiller M."/>
            <person name="Vernes S.C."/>
            <person name="Myers E.W."/>
            <person name="Teeling E.C."/>
        </authorList>
    </citation>
    <scope>NUCLEOTIDE SEQUENCE [LARGE SCALE GENOMIC DNA]</scope>
    <source>
        <strain evidence="2">Bat1K_MPI-CBG_1</strain>
    </source>
</reference>
<organism evidence="2 3">
    <name type="scientific">Phyllostomus discolor</name>
    <name type="common">pale spear-nosed bat</name>
    <dbReference type="NCBI Taxonomy" id="89673"/>
    <lineage>
        <taxon>Eukaryota</taxon>
        <taxon>Metazoa</taxon>
        <taxon>Chordata</taxon>
        <taxon>Craniata</taxon>
        <taxon>Vertebrata</taxon>
        <taxon>Euteleostomi</taxon>
        <taxon>Mammalia</taxon>
        <taxon>Eutheria</taxon>
        <taxon>Laurasiatheria</taxon>
        <taxon>Chiroptera</taxon>
        <taxon>Yangochiroptera</taxon>
        <taxon>Phyllostomidae</taxon>
        <taxon>Phyllostominae</taxon>
        <taxon>Phyllostomus</taxon>
    </lineage>
</organism>
<gene>
    <name evidence="2" type="ORF">HJG60_003666</name>
</gene>
<protein>
    <submittedName>
        <fullName evidence="2">Dynactin subunit 3</fullName>
    </submittedName>
</protein>
<evidence type="ECO:0000256" key="1">
    <source>
        <dbReference type="SAM" id="MobiDB-lite"/>
    </source>
</evidence>
<evidence type="ECO:0000313" key="2">
    <source>
        <dbReference type="EMBL" id="KAF6123868.1"/>
    </source>
</evidence>
<name>A0A834B6W9_9CHIR</name>
<sequence length="59" mass="6551">MPPACSAWPRSTSSSRTSVWRSLRSPGPSWRNTTKLHCFSPSSSCSGMSYFVSWKPPSK</sequence>
<dbReference type="Proteomes" id="UP000664940">
    <property type="component" value="Unassembled WGS sequence"/>
</dbReference>
<dbReference type="EMBL" id="JABVXQ010000002">
    <property type="protein sequence ID" value="KAF6123868.1"/>
    <property type="molecule type" value="Genomic_DNA"/>
</dbReference>
<accession>A0A834B6W9</accession>
<feature type="region of interest" description="Disordered" evidence="1">
    <location>
        <begin position="1"/>
        <end position="29"/>
    </location>
</feature>
<feature type="compositionally biased region" description="Low complexity" evidence="1">
    <location>
        <begin position="10"/>
        <end position="25"/>
    </location>
</feature>
<dbReference type="AlphaFoldDB" id="A0A834B6W9"/>
<proteinExistence type="predicted"/>
<comment type="caution">
    <text evidence="2">The sequence shown here is derived from an EMBL/GenBank/DDBJ whole genome shotgun (WGS) entry which is preliminary data.</text>
</comment>